<protein>
    <submittedName>
        <fullName evidence="1">Uncharacterized protein</fullName>
    </submittedName>
</protein>
<dbReference type="EMBL" id="JAHQCX010000005">
    <property type="protein sequence ID" value="MBU9726226.1"/>
    <property type="molecule type" value="Genomic_DNA"/>
</dbReference>
<reference evidence="1 2" key="1">
    <citation type="submission" date="2021-06" db="EMBL/GenBank/DDBJ databases">
        <title>Description of novel taxa of the family Lachnospiraceae.</title>
        <authorList>
            <person name="Chaplin A.V."/>
            <person name="Sokolova S.R."/>
            <person name="Pikina A.P."/>
            <person name="Korzhanova M."/>
            <person name="Belova V."/>
            <person name="Korostin D."/>
            <person name="Efimov B.A."/>
        </authorList>
    </citation>
    <scope>NUCLEOTIDE SEQUENCE [LARGE SCALE GENOMIC DNA]</scope>
    <source>
        <strain evidence="1 2">ASD4241</strain>
    </source>
</reference>
<organism evidence="1 2">
    <name type="scientific">Diplocloster modestus</name>
    <dbReference type="NCBI Taxonomy" id="2850322"/>
    <lineage>
        <taxon>Bacteria</taxon>
        <taxon>Bacillati</taxon>
        <taxon>Bacillota</taxon>
        <taxon>Clostridia</taxon>
        <taxon>Lachnospirales</taxon>
        <taxon>Lachnospiraceae</taxon>
        <taxon>Diplocloster</taxon>
    </lineage>
</organism>
<dbReference type="RefSeq" id="WP_158351128.1">
    <property type="nucleotide sequence ID" value="NZ_JAHQCX010000005.1"/>
</dbReference>
<gene>
    <name evidence="1" type="ORF">KTH90_09380</name>
</gene>
<dbReference type="Gene3D" id="1.20.1440.60">
    <property type="entry name" value="23S rRNA-intervening sequence"/>
    <property type="match status" value="1"/>
</dbReference>
<evidence type="ECO:0000313" key="1">
    <source>
        <dbReference type="EMBL" id="MBU9726226.1"/>
    </source>
</evidence>
<dbReference type="InterPro" id="IPR036583">
    <property type="entry name" value="23S_rRNA_IVS_sf"/>
</dbReference>
<name>A0ABS6K6R2_9FIRM</name>
<dbReference type="Proteomes" id="UP001314681">
    <property type="component" value="Unassembled WGS sequence"/>
</dbReference>
<dbReference type="SUPFAM" id="SSF158446">
    <property type="entry name" value="IVS-encoded protein-like"/>
    <property type="match status" value="1"/>
</dbReference>
<proteinExistence type="predicted"/>
<keyword evidence="2" id="KW-1185">Reference proteome</keyword>
<comment type="caution">
    <text evidence="1">The sequence shown here is derived from an EMBL/GenBank/DDBJ whole genome shotgun (WGS) entry which is preliminary data.</text>
</comment>
<evidence type="ECO:0000313" key="2">
    <source>
        <dbReference type="Proteomes" id="UP001314681"/>
    </source>
</evidence>
<accession>A0ABS6K6R2</accession>
<sequence>MKEVKGMDVQELAYDFSVRIAEIVRYLKEEGQEFPLSGKLLDCGVGAGLAARKNSRKQAADCVKQADYILEMAQKSGYLTERQVKPTRGKGDALLRLLQGKAGTDD</sequence>